<evidence type="ECO:0000313" key="8">
    <source>
        <dbReference type="Proteomes" id="UP001595075"/>
    </source>
</evidence>
<dbReference type="PANTHER" id="PTHR12891">
    <property type="entry name" value="DNA REPAIR/TRANSCRIPTION PROTEIN MET18/MMS19"/>
    <property type="match status" value="1"/>
</dbReference>
<protein>
    <recommendedName>
        <fullName evidence="4">MMS19 nucleotide excision repair protein</fullName>
    </recommendedName>
</protein>
<comment type="caution">
    <text evidence="7">The sequence shown here is derived from an EMBL/GenBank/DDBJ whole genome shotgun (WGS) entry which is preliminary data.</text>
</comment>
<reference evidence="7 8" key="1">
    <citation type="journal article" date="2024" name="Commun. Biol.">
        <title>Comparative genomic analysis of thermophilic fungi reveals convergent evolutionary adaptations and gene losses.</title>
        <authorList>
            <person name="Steindorff A.S."/>
            <person name="Aguilar-Pontes M.V."/>
            <person name="Robinson A.J."/>
            <person name="Andreopoulos B."/>
            <person name="LaButti K."/>
            <person name="Kuo A."/>
            <person name="Mondo S."/>
            <person name="Riley R."/>
            <person name="Otillar R."/>
            <person name="Haridas S."/>
            <person name="Lipzen A."/>
            <person name="Grimwood J."/>
            <person name="Schmutz J."/>
            <person name="Clum A."/>
            <person name="Reid I.D."/>
            <person name="Moisan M.C."/>
            <person name="Butler G."/>
            <person name="Nguyen T.T.M."/>
            <person name="Dewar K."/>
            <person name="Conant G."/>
            <person name="Drula E."/>
            <person name="Henrissat B."/>
            <person name="Hansel C."/>
            <person name="Singer S."/>
            <person name="Hutchinson M.I."/>
            <person name="de Vries R.P."/>
            <person name="Natvig D.O."/>
            <person name="Powell A.J."/>
            <person name="Tsang A."/>
            <person name="Grigoriev I.V."/>
        </authorList>
    </citation>
    <scope>NUCLEOTIDE SEQUENCE [LARGE SCALE GENOMIC DNA]</scope>
    <source>
        <strain evidence="7 8">CBS 494.80</strain>
    </source>
</reference>
<evidence type="ECO:0000256" key="1">
    <source>
        <dbReference type="ARBA" id="ARBA00004123"/>
    </source>
</evidence>
<evidence type="ECO:0000256" key="3">
    <source>
        <dbReference type="ARBA" id="ARBA00023242"/>
    </source>
</evidence>
<name>A0ABR4CNJ7_9HELO</name>
<keyword evidence="4" id="KW-0234">DNA repair</keyword>
<evidence type="ECO:0000313" key="7">
    <source>
        <dbReference type="EMBL" id="KAL2070639.1"/>
    </source>
</evidence>
<gene>
    <name evidence="7" type="ORF">VTL71DRAFT_13665</name>
</gene>
<sequence>MPLFTIQDWIGVSGQSEKEEKIVGEYAGSIELAVYSVENLVNDLAPYIHADDDLVAVARGLDLLSKVLSRLTVEPSRHTVKYLTDYLCSRFENTNGLSSFRAGIHEVACCLEVIISWKHFLPGESANVMAAVFSLSKENRFKDLKPAARQTLYRLVETLLRTRGDALLKATTIPQIVRGLVTVAEFEKTPGCLGILFQLYTYLSKDWDLEAEQFQALWDSFSRYWPVTVGGSTQQVSNPTSEELRNMLLECILSSDSYAKDAISMCLLKLDITSDLSATTKNEVLATLAACIASYSVPAIEPWSLKIWNSLKFEVWNGDNDDFIRSTLKVFHALSSKLSQNAFDWASSESSLSVFVLTAAKECKERLQDSKKQFVQSTGMILSAIASGSPQSFTLVFREVLPSMITIWQDLRLGSEKTLLLGVFNNILVARLALPDISNPDATYPADSAALLAVDQQNMAQLTTDFAKFSQNLVDVYFGAFSSSDSSPGSSADPTLTVAAIKGLTLLFQIPSYLSTVEQGMIVQKLNELATNTVQDSEVAQTVLESLQQICSIEPTIFRENTLLDFFQKLPEKISTDPEQSKDEIEAIVVYLEALTEICCTVVCKKEITPPSTVTAASNFWHRNFDAMVERLLAKYMSVVSHEGQLPYAGALVASIANAIEKFDKTVEGANITSQAPIPNDLTKGPYDYIVLSLFREVVVQKVDSNGQLFIGLKTTFGDELDNLVRMIGRVTTVAMRSKLTTPTNNLILTWNRQFPNEPSAVWSLFTHTGDGLLATTQKNLQQGPSDKCLANILSMSILAGMPPKSKSELRIPTGDVAAAMIYNSLNMPKDSSRICLQSTHEMLQLLVNKFGAAKESLEDGTTLLDVMKTLVGKSSSGSSKEACKIYHTLAYFTSASLAAFDPTLEPLIGLMIDGIKNPIIGRKVAESFRLLLGPSPILTKANFCALRLLRNSKCFAIAVKPLIALWQAATDIALKENYLIAISGILVYMTPDQIDEAIPASNLLPIVLEGLAVKDEQFTKTAFMKTLLNLTPRHPAVIEEHLDSVLNRVLDRLRNTYDSPSDSSIECRVLAGDVLILLVKTAKPALLLQRSIKINQELNWAKDDIAWDVRKKIGECSMQWFNLADRAK</sequence>
<proteinExistence type="inferred from homology"/>
<feature type="domain" description="MMS19 N-terminal" evidence="6">
    <location>
        <begin position="41"/>
        <end position="317"/>
    </location>
</feature>
<dbReference type="SUPFAM" id="SSF48371">
    <property type="entry name" value="ARM repeat"/>
    <property type="match status" value="1"/>
</dbReference>
<accession>A0ABR4CNJ7</accession>
<evidence type="ECO:0000256" key="2">
    <source>
        <dbReference type="ARBA" id="ARBA00022737"/>
    </source>
</evidence>
<dbReference type="EMBL" id="JAZHXI010000006">
    <property type="protein sequence ID" value="KAL2070639.1"/>
    <property type="molecule type" value="Genomic_DNA"/>
</dbReference>
<comment type="similarity">
    <text evidence="4">Belongs to the MET18/MMS19 family.</text>
</comment>
<keyword evidence="4" id="KW-0227">DNA damage</keyword>
<organism evidence="7 8">
    <name type="scientific">Oculimacula yallundae</name>
    <dbReference type="NCBI Taxonomy" id="86028"/>
    <lineage>
        <taxon>Eukaryota</taxon>
        <taxon>Fungi</taxon>
        <taxon>Dikarya</taxon>
        <taxon>Ascomycota</taxon>
        <taxon>Pezizomycotina</taxon>
        <taxon>Leotiomycetes</taxon>
        <taxon>Helotiales</taxon>
        <taxon>Ploettnerulaceae</taxon>
        <taxon>Oculimacula</taxon>
    </lineage>
</organism>
<dbReference type="Proteomes" id="UP001595075">
    <property type="component" value="Unassembled WGS sequence"/>
</dbReference>
<dbReference type="InterPro" id="IPR024687">
    <property type="entry name" value="MMS19_C"/>
</dbReference>
<keyword evidence="8" id="KW-1185">Reference proteome</keyword>
<dbReference type="InterPro" id="IPR039920">
    <property type="entry name" value="MMS19"/>
</dbReference>
<dbReference type="PANTHER" id="PTHR12891:SF0">
    <property type="entry name" value="MMS19 NUCLEOTIDE EXCISION REPAIR PROTEIN HOMOLOG"/>
    <property type="match status" value="1"/>
</dbReference>
<evidence type="ECO:0000259" key="5">
    <source>
        <dbReference type="Pfam" id="PF12460"/>
    </source>
</evidence>
<evidence type="ECO:0000256" key="4">
    <source>
        <dbReference type="RuleBase" id="RU367072"/>
    </source>
</evidence>
<comment type="subcellular location">
    <subcellularLocation>
        <location evidence="1 4">Nucleus</location>
    </subcellularLocation>
</comment>
<dbReference type="Pfam" id="PF14500">
    <property type="entry name" value="MMS19_N"/>
    <property type="match status" value="1"/>
</dbReference>
<dbReference type="InterPro" id="IPR029240">
    <property type="entry name" value="MMS19_N"/>
</dbReference>
<feature type="domain" description="MMS19 C-terminal" evidence="5">
    <location>
        <begin position="625"/>
        <end position="1072"/>
    </location>
</feature>
<keyword evidence="3 4" id="KW-0539">Nucleus</keyword>
<dbReference type="InterPro" id="IPR016024">
    <property type="entry name" value="ARM-type_fold"/>
</dbReference>
<keyword evidence="2" id="KW-0677">Repeat</keyword>
<comment type="function">
    <text evidence="4">Key component of the cytosolic iron-sulfur protein assembly (CIA) complex, a multiprotein complex that mediates the incorporation of iron-sulfur cluster into apoproteins specifically involved in DNA metabolism and genomic integrity. In the CIA complex, MMS19 acts as an adapter between early-acting CIA components and a subset of cellular target iron-sulfur proteins.</text>
</comment>
<dbReference type="Pfam" id="PF12460">
    <property type="entry name" value="MMS19_C"/>
    <property type="match status" value="1"/>
</dbReference>
<evidence type="ECO:0000259" key="6">
    <source>
        <dbReference type="Pfam" id="PF14500"/>
    </source>
</evidence>